<dbReference type="Proteomes" id="UP001252613">
    <property type="component" value="Unassembled WGS sequence"/>
</dbReference>
<organism evidence="2 3">
    <name type="scientific">Pseudomonas brassicacearum</name>
    <dbReference type="NCBI Taxonomy" id="930166"/>
    <lineage>
        <taxon>Bacteria</taxon>
        <taxon>Pseudomonadati</taxon>
        <taxon>Pseudomonadota</taxon>
        <taxon>Gammaproteobacteria</taxon>
        <taxon>Pseudomonadales</taxon>
        <taxon>Pseudomonadaceae</taxon>
        <taxon>Pseudomonas</taxon>
    </lineage>
</organism>
<dbReference type="EMBL" id="JAVDVC010000005">
    <property type="protein sequence ID" value="MDR6959108.1"/>
    <property type="molecule type" value="Genomic_DNA"/>
</dbReference>
<comment type="caution">
    <text evidence="2">The sequence shown here is derived from an EMBL/GenBank/DDBJ whole genome shotgun (WGS) entry which is preliminary data.</text>
</comment>
<dbReference type="AlphaFoldDB" id="A0AAW8MCQ0"/>
<evidence type="ECO:0000313" key="3">
    <source>
        <dbReference type="Proteomes" id="UP001252613"/>
    </source>
</evidence>
<evidence type="ECO:0000256" key="1">
    <source>
        <dbReference type="SAM" id="MobiDB-lite"/>
    </source>
</evidence>
<evidence type="ECO:0000313" key="2">
    <source>
        <dbReference type="EMBL" id="MDR6959108.1"/>
    </source>
</evidence>
<accession>A0AAW8MCQ0</accession>
<gene>
    <name evidence="2" type="ORF">J2W43_003095</name>
</gene>
<name>A0AAW8MCQ0_9PSED</name>
<reference evidence="2" key="1">
    <citation type="submission" date="2023-07" db="EMBL/GenBank/DDBJ databases">
        <title>Sorghum-associated microbial communities from plants grown in Nebraska, USA.</title>
        <authorList>
            <person name="Schachtman D."/>
        </authorList>
    </citation>
    <scope>NUCLEOTIDE SEQUENCE</scope>
    <source>
        <strain evidence="2">3432</strain>
    </source>
</reference>
<proteinExistence type="predicted"/>
<dbReference type="RefSeq" id="WP_310361643.1">
    <property type="nucleotide sequence ID" value="NZ_JAVDVC010000005.1"/>
</dbReference>
<feature type="region of interest" description="Disordered" evidence="1">
    <location>
        <begin position="1"/>
        <end position="23"/>
    </location>
</feature>
<sequence>MKGPETLGEAKKTARIHDDRTSDFNGAMAQRQGLFVTLKNKLQKNVKVLFPVIVFGVSRRQTAETCNTGGVFQDPDCVQFT</sequence>
<feature type="compositionally biased region" description="Basic and acidic residues" evidence="1">
    <location>
        <begin position="8"/>
        <end position="22"/>
    </location>
</feature>
<protein>
    <submittedName>
        <fullName evidence="2">Iron-sulfur cluster repair protein YtfE (RIC family)</fullName>
    </submittedName>
</protein>